<reference evidence="2 3" key="1">
    <citation type="submission" date="2019-09" db="EMBL/GenBank/DDBJ databases">
        <authorList>
            <person name="Depoorter E."/>
        </authorList>
    </citation>
    <scope>NUCLEOTIDE SEQUENCE [LARGE SCALE GENOMIC DNA]</scope>
    <source>
        <strain evidence="2">R-71171</strain>
    </source>
</reference>
<keyword evidence="1" id="KW-0812">Transmembrane</keyword>
<proteinExistence type="predicted"/>
<keyword evidence="1" id="KW-0472">Membrane</keyword>
<dbReference type="Proteomes" id="UP000494182">
    <property type="component" value="Unassembled WGS sequence"/>
</dbReference>
<name>A0A6P3ATB5_9BURK</name>
<organism evidence="2 3">
    <name type="scientific">Burkholderia contaminans</name>
    <dbReference type="NCBI Taxonomy" id="488447"/>
    <lineage>
        <taxon>Bacteria</taxon>
        <taxon>Pseudomonadati</taxon>
        <taxon>Pseudomonadota</taxon>
        <taxon>Betaproteobacteria</taxon>
        <taxon>Burkholderiales</taxon>
        <taxon>Burkholderiaceae</taxon>
        <taxon>Burkholderia</taxon>
        <taxon>Burkholderia cepacia complex</taxon>
    </lineage>
</organism>
<evidence type="ECO:0000313" key="3">
    <source>
        <dbReference type="Proteomes" id="UP000494182"/>
    </source>
</evidence>
<evidence type="ECO:0000313" key="2">
    <source>
        <dbReference type="EMBL" id="VWD45919.1"/>
    </source>
</evidence>
<dbReference type="AlphaFoldDB" id="A0A6P3ATB5"/>
<accession>A0A6P3ATB5</accession>
<protein>
    <submittedName>
        <fullName evidence="2">Uncharacterized protein</fullName>
    </submittedName>
</protein>
<feature type="transmembrane region" description="Helical" evidence="1">
    <location>
        <begin position="6"/>
        <end position="28"/>
    </location>
</feature>
<gene>
    <name evidence="2" type="ORF">BCO71171_04995</name>
</gene>
<keyword evidence="1" id="KW-1133">Transmembrane helix</keyword>
<sequence>MSTFSFFSVCVAIAFAVAWSIVFLTGMLRKKETARGDVKTWIKNVFDSLFGMG</sequence>
<dbReference type="EMBL" id="CABVQT010000015">
    <property type="protein sequence ID" value="VWD45919.1"/>
    <property type="molecule type" value="Genomic_DNA"/>
</dbReference>
<evidence type="ECO:0000256" key="1">
    <source>
        <dbReference type="SAM" id="Phobius"/>
    </source>
</evidence>